<dbReference type="AlphaFoldDB" id="A0A6J7EFX2"/>
<dbReference type="InterPro" id="IPR002376">
    <property type="entry name" value="Formyl_transf_N"/>
</dbReference>
<keyword evidence="4" id="KW-0658">Purine biosynthesis</keyword>
<gene>
    <name evidence="6" type="ORF">UFOPK3423_01315</name>
</gene>
<keyword evidence="3" id="KW-0808">Transferase</keyword>
<dbReference type="GO" id="GO:0005737">
    <property type="term" value="C:cytoplasm"/>
    <property type="evidence" value="ECO:0007669"/>
    <property type="project" value="TreeGrafter"/>
</dbReference>
<dbReference type="Pfam" id="PF00551">
    <property type="entry name" value="Formyl_trans_N"/>
    <property type="match status" value="1"/>
</dbReference>
<protein>
    <recommendedName>
        <fullName evidence="2">phosphoribosylglycinamide formyltransferase 1</fullName>
        <ecNumber evidence="2">2.1.2.2</ecNumber>
    </recommendedName>
</protein>
<evidence type="ECO:0000313" key="6">
    <source>
        <dbReference type="EMBL" id="CAB4880608.1"/>
    </source>
</evidence>
<evidence type="ECO:0000256" key="1">
    <source>
        <dbReference type="ARBA" id="ARBA00005054"/>
    </source>
</evidence>
<name>A0A6J7EFX2_9ZZZZ</name>
<sequence>MRLLLVGDSGSILSIELARAAAALIRRRDDVELVGVCDTARGRSGRGRAAPELAAAVVKPLFGTPHPLRRAILLARGLPGPVIRPEGADPNAPEFLARLARSVRPDAALWLGSVTLAGPPLLASLGRSVNYHNGTLPDLRGLHATAWSVHDASETSGFAFHVMDEGVDTGPVLVAGQVPVPPTATTAEVEQAKTAAAIAALPALLDMLVRGEVGTPQRGAGSRHGSGDLRAAMVIGEAAALTRDELERRLRAFGHLWITLPAGTLPVTAVRPSRSEGPLTFSTADGELLAAHRLRFLPPPLYRVAAGLRRALRPRRARG</sequence>
<proteinExistence type="predicted"/>
<dbReference type="GO" id="GO:0004644">
    <property type="term" value="F:phosphoribosylglycinamide formyltransferase activity"/>
    <property type="evidence" value="ECO:0007669"/>
    <property type="project" value="UniProtKB-EC"/>
</dbReference>
<dbReference type="PANTHER" id="PTHR43369">
    <property type="entry name" value="PHOSPHORIBOSYLGLYCINAMIDE FORMYLTRANSFERASE"/>
    <property type="match status" value="1"/>
</dbReference>
<accession>A0A6J7EFX2</accession>
<dbReference type="GO" id="GO:0006189">
    <property type="term" value="P:'de novo' IMP biosynthetic process"/>
    <property type="evidence" value="ECO:0007669"/>
    <property type="project" value="TreeGrafter"/>
</dbReference>
<organism evidence="6">
    <name type="scientific">freshwater metagenome</name>
    <dbReference type="NCBI Taxonomy" id="449393"/>
    <lineage>
        <taxon>unclassified sequences</taxon>
        <taxon>metagenomes</taxon>
        <taxon>ecological metagenomes</taxon>
    </lineage>
</organism>
<comment type="pathway">
    <text evidence="1">Purine metabolism; IMP biosynthesis via de novo pathway; N(2)-formyl-N(1)-(5-phospho-D-ribosyl)glycinamide from N(1)-(5-phospho-D-ribosyl)glycinamide (10-formyl THF route): step 1/1.</text>
</comment>
<evidence type="ECO:0000259" key="5">
    <source>
        <dbReference type="Pfam" id="PF00551"/>
    </source>
</evidence>
<dbReference type="Gene3D" id="3.40.50.12230">
    <property type="match status" value="1"/>
</dbReference>
<dbReference type="SUPFAM" id="SSF53328">
    <property type="entry name" value="Formyltransferase"/>
    <property type="match status" value="1"/>
</dbReference>
<evidence type="ECO:0000256" key="3">
    <source>
        <dbReference type="ARBA" id="ARBA00022679"/>
    </source>
</evidence>
<dbReference type="InterPro" id="IPR036477">
    <property type="entry name" value="Formyl_transf_N_sf"/>
</dbReference>
<evidence type="ECO:0000256" key="4">
    <source>
        <dbReference type="ARBA" id="ARBA00022755"/>
    </source>
</evidence>
<reference evidence="6" key="1">
    <citation type="submission" date="2020-05" db="EMBL/GenBank/DDBJ databases">
        <authorList>
            <person name="Chiriac C."/>
            <person name="Salcher M."/>
            <person name="Ghai R."/>
            <person name="Kavagutti S V."/>
        </authorList>
    </citation>
    <scope>NUCLEOTIDE SEQUENCE</scope>
</reference>
<dbReference type="PANTHER" id="PTHR43369:SF2">
    <property type="entry name" value="PHOSPHORIBOSYLGLYCINAMIDE FORMYLTRANSFERASE"/>
    <property type="match status" value="1"/>
</dbReference>
<dbReference type="EMBL" id="CAFBLQ010000167">
    <property type="protein sequence ID" value="CAB4880608.1"/>
    <property type="molecule type" value="Genomic_DNA"/>
</dbReference>
<dbReference type="EC" id="2.1.2.2" evidence="2"/>
<evidence type="ECO:0000256" key="2">
    <source>
        <dbReference type="ARBA" id="ARBA00012254"/>
    </source>
</evidence>
<feature type="domain" description="Formyl transferase N-terminal" evidence="5">
    <location>
        <begin position="81"/>
        <end position="202"/>
    </location>
</feature>